<dbReference type="PROSITE" id="PS50026">
    <property type="entry name" value="EGF_3"/>
    <property type="match status" value="1"/>
</dbReference>
<dbReference type="PROSITE" id="PS00010">
    <property type="entry name" value="ASX_HYDROXYL"/>
    <property type="match status" value="1"/>
</dbReference>
<keyword evidence="7" id="KW-1185">Reference proteome</keyword>
<feature type="disulfide bond" evidence="2">
    <location>
        <begin position="205"/>
        <end position="214"/>
    </location>
</feature>
<dbReference type="Gene3D" id="2.10.25.10">
    <property type="entry name" value="Laminin"/>
    <property type="match status" value="1"/>
</dbReference>
<organism evidence="6 7">
    <name type="scientific">Mizuhopecten yessoensis</name>
    <name type="common">Japanese scallop</name>
    <name type="synonym">Patinopecten yessoensis</name>
    <dbReference type="NCBI Taxonomy" id="6573"/>
    <lineage>
        <taxon>Eukaryota</taxon>
        <taxon>Metazoa</taxon>
        <taxon>Spiralia</taxon>
        <taxon>Lophotrochozoa</taxon>
        <taxon>Mollusca</taxon>
        <taxon>Bivalvia</taxon>
        <taxon>Autobranchia</taxon>
        <taxon>Pteriomorphia</taxon>
        <taxon>Pectinida</taxon>
        <taxon>Pectinoidea</taxon>
        <taxon>Pectinidae</taxon>
        <taxon>Mizuhopecten</taxon>
    </lineage>
</organism>
<dbReference type="CDD" id="cd00057">
    <property type="entry name" value="FA58C"/>
    <property type="match status" value="1"/>
</dbReference>
<gene>
    <name evidence="6" type="ORF">KP79_PYT07691</name>
</gene>
<evidence type="ECO:0000313" key="7">
    <source>
        <dbReference type="Proteomes" id="UP000242188"/>
    </source>
</evidence>
<dbReference type="Gene3D" id="2.60.40.10">
    <property type="entry name" value="Immunoglobulins"/>
    <property type="match status" value="1"/>
</dbReference>
<dbReference type="InterPro" id="IPR000742">
    <property type="entry name" value="EGF"/>
</dbReference>
<dbReference type="GO" id="GO:0016020">
    <property type="term" value="C:membrane"/>
    <property type="evidence" value="ECO:0007669"/>
    <property type="project" value="InterPro"/>
</dbReference>
<dbReference type="Pfam" id="PF05345">
    <property type="entry name" value="He_PIG"/>
    <property type="match status" value="1"/>
</dbReference>
<protein>
    <submittedName>
        <fullName evidence="6">Contactin-associated protein like 5-3</fullName>
    </submittedName>
</protein>
<evidence type="ECO:0000259" key="4">
    <source>
        <dbReference type="PROSITE" id="PS50022"/>
    </source>
</evidence>
<dbReference type="SUPFAM" id="SSF49785">
    <property type="entry name" value="Galactose-binding domain-like"/>
    <property type="match status" value="1"/>
</dbReference>
<dbReference type="InterPro" id="IPR015919">
    <property type="entry name" value="Cadherin-like_sf"/>
</dbReference>
<dbReference type="Proteomes" id="UP000242188">
    <property type="component" value="Unassembled WGS sequence"/>
</dbReference>
<evidence type="ECO:0000256" key="3">
    <source>
        <dbReference type="SAM" id="SignalP"/>
    </source>
</evidence>
<proteinExistence type="predicted"/>
<dbReference type="InterPro" id="IPR000421">
    <property type="entry name" value="FA58C"/>
</dbReference>
<name>A0A210QFB9_MIZYE</name>
<dbReference type="PROSITE" id="PS00022">
    <property type="entry name" value="EGF_1"/>
    <property type="match status" value="1"/>
</dbReference>
<dbReference type="OrthoDB" id="26719at2759"/>
<keyword evidence="1 2" id="KW-1015">Disulfide bond</keyword>
<dbReference type="CDD" id="cd00054">
    <property type="entry name" value="EGF_CA"/>
    <property type="match status" value="1"/>
</dbReference>
<dbReference type="SUPFAM" id="SSF49313">
    <property type="entry name" value="Cadherin-like"/>
    <property type="match status" value="1"/>
</dbReference>
<feature type="domain" description="F5/8 type C" evidence="4">
    <location>
        <begin position="218"/>
        <end position="363"/>
    </location>
</feature>
<dbReference type="PROSITE" id="PS01286">
    <property type="entry name" value="FA58C_2"/>
    <property type="match status" value="1"/>
</dbReference>
<evidence type="ECO:0000256" key="1">
    <source>
        <dbReference type="ARBA" id="ARBA00023157"/>
    </source>
</evidence>
<dbReference type="PROSITE" id="PS01285">
    <property type="entry name" value="FA58C_1"/>
    <property type="match status" value="1"/>
</dbReference>
<dbReference type="SMART" id="SM00231">
    <property type="entry name" value="FA58C"/>
    <property type="match status" value="1"/>
</dbReference>
<dbReference type="Pfam" id="PF00008">
    <property type="entry name" value="EGF"/>
    <property type="match status" value="1"/>
</dbReference>
<accession>A0A210QFB9</accession>
<dbReference type="InterPro" id="IPR013783">
    <property type="entry name" value="Ig-like_fold"/>
</dbReference>
<feature type="domain" description="EGF-like" evidence="5">
    <location>
        <begin position="179"/>
        <end position="215"/>
    </location>
</feature>
<keyword evidence="2" id="KW-0245">EGF-like domain</keyword>
<comment type="caution">
    <text evidence="6">The sequence shown here is derived from an EMBL/GenBank/DDBJ whole genome shotgun (WGS) entry which is preliminary data.</text>
</comment>
<dbReference type="PROSITE" id="PS50022">
    <property type="entry name" value="FA58C_3"/>
    <property type="match status" value="1"/>
</dbReference>
<evidence type="ECO:0000256" key="2">
    <source>
        <dbReference type="PROSITE-ProRule" id="PRU00076"/>
    </source>
</evidence>
<dbReference type="Gene3D" id="2.60.120.260">
    <property type="entry name" value="Galactose-binding domain-like"/>
    <property type="match status" value="1"/>
</dbReference>
<comment type="caution">
    <text evidence="2">Lacks conserved residue(s) required for the propagation of feature annotation.</text>
</comment>
<dbReference type="InterPro" id="IPR000152">
    <property type="entry name" value="EGF-type_Asp/Asn_hydroxyl_site"/>
</dbReference>
<dbReference type="CDD" id="cd11304">
    <property type="entry name" value="Cadherin_repeat"/>
    <property type="match status" value="1"/>
</dbReference>
<dbReference type="EMBL" id="NEDP02003883">
    <property type="protein sequence ID" value="OWF47457.1"/>
    <property type="molecule type" value="Genomic_DNA"/>
</dbReference>
<dbReference type="PANTHER" id="PTHR24543">
    <property type="entry name" value="MULTICOPPER OXIDASE-RELATED"/>
    <property type="match status" value="1"/>
</dbReference>
<dbReference type="InterPro" id="IPR008979">
    <property type="entry name" value="Galactose-bd-like_sf"/>
</dbReference>
<feature type="chain" id="PRO_5013233528" evidence="3">
    <location>
        <begin position="28"/>
        <end position="366"/>
    </location>
</feature>
<dbReference type="GO" id="GO:0005509">
    <property type="term" value="F:calcium ion binding"/>
    <property type="evidence" value="ECO:0007669"/>
    <property type="project" value="InterPro"/>
</dbReference>
<evidence type="ECO:0000313" key="6">
    <source>
        <dbReference type="EMBL" id="OWF47457.1"/>
    </source>
</evidence>
<evidence type="ECO:0000259" key="5">
    <source>
        <dbReference type="PROSITE" id="PS50026"/>
    </source>
</evidence>
<dbReference type="Pfam" id="PF00754">
    <property type="entry name" value="F5_F8_type_C"/>
    <property type="match status" value="1"/>
</dbReference>
<dbReference type="SUPFAM" id="SSF57196">
    <property type="entry name" value="EGF/Laminin"/>
    <property type="match status" value="1"/>
</dbReference>
<feature type="signal peptide" evidence="3">
    <location>
        <begin position="1"/>
        <end position="27"/>
    </location>
</feature>
<sequence>MANVYDLFTNLMFVCLLMPLVVWAASADPLQVDYPSVIVHAKADGNFTMLSGFNGDIKLIPGVNNTGNVYFEGEDLLYLFEVILSQPPIWSEHSPFGHLGDFHGGERVFVQLEALDPEGGQVTYSVVAGDLPPGITLDSTLGQVKGLAPDADTTYSFTVRATDYQSKYADNVLQMKVRGIDSCTSTTCLHEGICQDTKNDFHCNCIHPYGGKTCSLDCRNNGLGVDGRHKVVPDAHMSAYKSYSTYLALNGRLYGSGWYGVDSQSWLQVDFGNVTQIHGVQIQGCSSYYYTTAFNLQFSVDGNSFTNYTTDGVSPKSFPGYGNTNSVYKSSLAQPVDARYVRFVPTNWNRSYKPCMRVELLGCYYL</sequence>
<reference evidence="6 7" key="1">
    <citation type="journal article" date="2017" name="Nat. Ecol. Evol.">
        <title>Scallop genome provides insights into evolution of bilaterian karyotype and development.</title>
        <authorList>
            <person name="Wang S."/>
            <person name="Zhang J."/>
            <person name="Jiao W."/>
            <person name="Li J."/>
            <person name="Xun X."/>
            <person name="Sun Y."/>
            <person name="Guo X."/>
            <person name="Huan P."/>
            <person name="Dong B."/>
            <person name="Zhang L."/>
            <person name="Hu X."/>
            <person name="Sun X."/>
            <person name="Wang J."/>
            <person name="Zhao C."/>
            <person name="Wang Y."/>
            <person name="Wang D."/>
            <person name="Huang X."/>
            <person name="Wang R."/>
            <person name="Lv J."/>
            <person name="Li Y."/>
            <person name="Zhang Z."/>
            <person name="Liu B."/>
            <person name="Lu W."/>
            <person name="Hui Y."/>
            <person name="Liang J."/>
            <person name="Zhou Z."/>
            <person name="Hou R."/>
            <person name="Li X."/>
            <person name="Liu Y."/>
            <person name="Li H."/>
            <person name="Ning X."/>
            <person name="Lin Y."/>
            <person name="Zhao L."/>
            <person name="Xing Q."/>
            <person name="Dou J."/>
            <person name="Li Y."/>
            <person name="Mao J."/>
            <person name="Guo H."/>
            <person name="Dou H."/>
            <person name="Li T."/>
            <person name="Mu C."/>
            <person name="Jiang W."/>
            <person name="Fu Q."/>
            <person name="Fu X."/>
            <person name="Miao Y."/>
            <person name="Liu J."/>
            <person name="Yu Q."/>
            <person name="Li R."/>
            <person name="Liao H."/>
            <person name="Li X."/>
            <person name="Kong Y."/>
            <person name="Jiang Z."/>
            <person name="Chourrout D."/>
            <person name="Li R."/>
            <person name="Bao Z."/>
        </authorList>
    </citation>
    <scope>NUCLEOTIDE SEQUENCE [LARGE SCALE GENOMIC DNA]</scope>
    <source>
        <strain evidence="6 7">PY_sf001</strain>
    </source>
</reference>
<keyword evidence="3" id="KW-0732">Signal</keyword>
<dbReference type="AlphaFoldDB" id="A0A210QFB9"/>